<dbReference type="PROSITE" id="PS51292">
    <property type="entry name" value="ZF_RING_CH"/>
    <property type="match status" value="1"/>
</dbReference>
<organism evidence="6">
    <name type="scientific">Eucalyptus grandis</name>
    <name type="common">Flooded gum</name>
    <dbReference type="NCBI Taxonomy" id="71139"/>
    <lineage>
        <taxon>Eukaryota</taxon>
        <taxon>Viridiplantae</taxon>
        <taxon>Streptophyta</taxon>
        <taxon>Embryophyta</taxon>
        <taxon>Tracheophyta</taxon>
        <taxon>Spermatophyta</taxon>
        <taxon>Magnoliopsida</taxon>
        <taxon>eudicotyledons</taxon>
        <taxon>Gunneridae</taxon>
        <taxon>Pentapetalae</taxon>
        <taxon>rosids</taxon>
        <taxon>malvids</taxon>
        <taxon>Myrtales</taxon>
        <taxon>Myrtaceae</taxon>
        <taxon>Myrtoideae</taxon>
        <taxon>Eucalypteae</taxon>
        <taxon>Eucalyptus</taxon>
    </lineage>
</organism>
<evidence type="ECO:0000256" key="1">
    <source>
        <dbReference type="ARBA" id="ARBA00022723"/>
    </source>
</evidence>
<dbReference type="AlphaFoldDB" id="A0A059AED4"/>
<keyword evidence="3" id="KW-0862">Zinc</keyword>
<dbReference type="GO" id="GO:0016567">
    <property type="term" value="P:protein ubiquitination"/>
    <property type="evidence" value="ECO:0000318"/>
    <property type="project" value="GO_Central"/>
</dbReference>
<dbReference type="GO" id="GO:0004842">
    <property type="term" value="F:ubiquitin-protein transferase activity"/>
    <property type="evidence" value="ECO:0000318"/>
    <property type="project" value="GO_Central"/>
</dbReference>
<sequence>MKMGRHSRIQMCELIEVLSLSSWFRRFCLYLEDLFVRNSFLGMGDHFMLVVNRLTADSTSEAAIESEDSIRQVLMSPCKEPTADISTGEMNMTILSTRRELVQCRICHDDDENLNMETPCACCGSLKYAHRDCVQRWCSAKGDTTCEICHQQFTPNYTAPPPLIRQGSFPLSFRGIWGITRRDLLDPRTVATVSSDNDFSDTDFEDYSTPSSGGLMCFRIVTTIFIVLLLLKQTLPIVLIGAGDYSLPLVTVRLVKRTVPSNLKLMI</sequence>
<feature type="transmembrane region" description="Helical" evidence="4">
    <location>
        <begin position="213"/>
        <end position="231"/>
    </location>
</feature>
<dbReference type="eggNOG" id="KOG1609">
    <property type="taxonomic scope" value="Eukaryota"/>
</dbReference>
<keyword evidence="4" id="KW-0472">Membrane</keyword>
<dbReference type="PANTHER" id="PTHR23012">
    <property type="entry name" value="RING/FYVE/PHD ZINC FINGER DOMAIN-CONTAINING"/>
    <property type="match status" value="1"/>
</dbReference>
<dbReference type="GO" id="GO:0016020">
    <property type="term" value="C:membrane"/>
    <property type="evidence" value="ECO:0000318"/>
    <property type="project" value="GO_Central"/>
</dbReference>
<dbReference type="InterPro" id="IPR011016">
    <property type="entry name" value="Znf_RING-CH"/>
</dbReference>
<evidence type="ECO:0000256" key="4">
    <source>
        <dbReference type="SAM" id="Phobius"/>
    </source>
</evidence>
<proteinExistence type="predicted"/>
<dbReference type="SUPFAM" id="SSF57850">
    <property type="entry name" value="RING/U-box"/>
    <property type="match status" value="1"/>
</dbReference>
<dbReference type="Gene3D" id="3.30.40.10">
    <property type="entry name" value="Zinc/RING finger domain, C3HC4 (zinc finger)"/>
    <property type="match status" value="1"/>
</dbReference>
<dbReference type="Pfam" id="PF12428">
    <property type="entry name" value="DUF3675"/>
    <property type="match status" value="1"/>
</dbReference>
<dbReference type="Gramene" id="KCW52104">
    <property type="protein sequence ID" value="KCW52104"/>
    <property type="gene ID" value="EUGRSUZ_J01539"/>
</dbReference>
<dbReference type="InParanoid" id="A0A059AED4"/>
<keyword evidence="4" id="KW-1133">Transmembrane helix</keyword>
<dbReference type="GO" id="GO:0008270">
    <property type="term" value="F:zinc ion binding"/>
    <property type="evidence" value="ECO:0007669"/>
    <property type="project" value="UniProtKB-KW"/>
</dbReference>
<dbReference type="CDD" id="cd16495">
    <property type="entry name" value="RING_CH-C4HC3_MARCH"/>
    <property type="match status" value="1"/>
</dbReference>
<dbReference type="STRING" id="71139.A0A059AED4"/>
<feature type="domain" description="RING-CH-type" evidence="5">
    <location>
        <begin position="96"/>
        <end position="156"/>
    </location>
</feature>
<keyword evidence="4" id="KW-0812">Transmembrane</keyword>
<accession>A0A059AED4</accession>
<name>A0A059AED4_EUCGR</name>
<dbReference type="SMART" id="SM00744">
    <property type="entry name" value="RINGv"/>
    <property type="match status" value="1"/>
</dbReference>
<gene>
    <name evidence="6" type="ORF">EUGRSUZ_J01539</name>
</gene>
<dbReference type="EMBL" id="KK198762">
    <property type="protein sequence ID" value="KCW52104.1"/>
    <property type="molecule type" value="Genomic_DNA"/>
</dbReference>
<evidence type="ECO:0000256" key="2">
    <source>
        <dbReference type="ARBA" id="ARBA00022771"/>
    </source>
</evidence>
<evidence type="ECO:0000259" key="5">
    <source>
        <dbReference type="PROSITE" id="PS51292"/>
    </source>
</evidence>
<dbReference type="PANTHER" id="PTHR23012:SF174">
    <property type="entry name" value="OS01G0121200 PROTEIN"/>
    <property type="match status" value="1"/>
</dbReference>
<dbReference type="InterPro" id="IPR022143">
    <property type="entry name" value="DUF3675"/>
</dbReference>
<evidence type="ECO:0000313" key="6">
    <source>
        <dbReference type="EMBL" id="KCW52104.1"/>
    </source>
</evidence>
<dbReference type="InterPro" id="IPR033275">
    <property type="entry name" value="MARCH-like"/>
</dbReference>
<protein>
    <recommendedName>
        <fullName evidence="5">RING-CH-type domain-containing protein</fullName>
    </recommendedName>
</protein>
<evidence type="ECO:0000256" key="3">
    <source>
        <dbReference type="ARBA" id="ARBA00022833"/>
    </source>
</evidence>
<keyword evidence="2" id="KW-0863">Zinc-finger</keyword>
<dbReference type="Pfam" id="PF12906">
    <property type="entry name" value="RINGv"/>
    <property type="match status" value="1"/>
</dbReference>
<reference evidence="6" key="1">
    <citation type="submission" date="2013-07" db="EMBL/GenBank/DDBJ databases">
        <title>The genome of Eucalyptus grandis.</title>
        <authorList>
            <person name="Schmutz J."/>
            <person name="Hayes R."/>
            <person name="Myburg A."/>
            <person name="Tuskan G."/>
            <person name="Grattapaglia D."/>
            <person name="Rokhsar D.S."/>
        </authorList>
    </citation>
    <scope>NUCLEOTIDE SEQUENCE</scope>
    <source>
        <tissue evidence="6">Leaf extractions</tissue>
    </source>
</reference>
<dbReference type="InterPro" id="IPR013083">
    <property type="entry name" value="Znf_RING/FYVE/PHD"/>
</dbReference>
<keyword evidence="1" id="KW-0479">Metal-binding</keyword>